<sequence length="212" mass="24326">MWGRTITVSSAFLGKFQRVDFSFRINTHFYSMKLHIFGAAGTGVTTLGKAMANYLDVPYFDSDLYFWEATVLPYSERRAPAERNAMISRELAAVPSWVLGGSVINWGDDIFPPFDLIVFLWLPAEVRMQRVKQREYERYGALLDTDAAMQEKFQTFLAWAAGYDNNTGIGRTLEAHEAWMARQTTPVLQLRGDVSTEERMEAIMGWWRANKK</sequence>
<dbReference type="Gene3D" id="3.40.50.300">
    <property type="entry name" value="P-loop containing nucleotide triphosphate hydrolases"/>
    <property type="match status" value="1"/>
</dbReference>
<organism evidence="1 2">
    <name type="scientific">Chitinophaga jiangningensis</name>
    <dbReference type="NCBI Taxonomy" id="1419482"/>
    <lineage>
        <taxon>Bacteria</taxon>
        <taxon>Pseudomonadati</taxon>
        <taxon>Bacteroidota</taxon>
        <taxon>Chitinophagia</taxon>
        <taxon>Chitinophagales</taxon>
        <taxon>Chitinophagaceae</taxon>
        <taxon>Chitinophaga</taxon>
    </lineage>
</organism>
<dbReference type="InterPro" id="IPR052922">
    <property type="entry name" value="Cytidylate_Kinase-2"/>
</dbReference>
<gene>
    <name evidence="1" type="ORF">SAMN05444266_101320</name>
</gene>
<proteinExistence type="predicted"/>
<dbReference type="AlphaFoldDB" id="A0A1M6VQT7"/>
<dbReference type="OrthoDB" id="9813917at2"/>
<evidence type="ECO:0000313" key="1">
    <source>
        <dbReference type="EMBL" id="SHK83848.1"/>
    </source>
</evidence>
<name>A0A1M6VQT7_9BACT</name>
<evidence type="ECO:0000313" key="2">
    <source>
        <dbReference type="Proteomes" id="UP000184420"/>
    </source>
</evidence>
<dbReference type="NCBIfam" id="NF004861">
    <property type="entry name" value="PRK06217.1"/>
    <property type="match status" value="1"/>
</dbReference>
<dbReference type="PANTHER" id="PTHR37816">
    <property type="entry name" value="YALI0E33011P"/>
    <property type="match status" value="1"/>
</dbReference>
<reference evidence="1 2" key="1">
    <citation type="submission" date="2016-11" db="EMBL/GenBank/DDBJ databases">
        <authorList>
            <person name="Jaros S."/>
            <person name="Januszkiewicz K."/>
            <person name="Wedrychowicz H."/>
        </authorList>
    </citation>
    <scope>NUCLEOTIDE SEQUENCE [LARGE SCALE GENOMIC DNA]</scope>
    <source>
        <strain evidence="1 2">DSM 27406</strain>
    </source>
</reference>
<dbReference type="STRING" id="1419482.SAMN05444266_101320"/>
<dbReference type="EMBL" id="FRBL01000001">
    <property type="protein sequence ID" value="SHK83848.1"/>
    <property type="molecule type" value="Genomic_DNA"/>
</dbReference>
<dbReference type="PANTHER" id="PTHR37816:SF2">
    <property type="entry name" value="DNA TOPOLOGY MODULATION PROTEIN FLAR-RELATED PROTEIN"/>
    <property type="match status" value="1"/>
</dbReference>
<dbReference type="SUPFAM" id="SSF52540">
    <property type="entry name" value="P-loop containing nucleoside triphosphate hydrolases"/>
    <property type="match status" value="1"/>
</dbReference>
<accession>A0A1M6VQT7</accession>
<keyword evidence="1" id="KW-0418">Kinase</keyword>
<keyword evidence="2" id="KW-1185">Reference proteome</keyword>
<protein>
    <submittedName>
        <fullName evidence="1">Adenylate kinase</fullName>
    </submittedName>
</protein>
<dbReference type="InterPro" id="IPR027417">
    <property type="entry name" value="P-loop_NTPase"/>
</dbReference>
<keyword evidence="1" id="KW-0808">Transferase</keyword>
<dbReference type="GO" id="GO:0016301">
    <property type="term" value="F:kinase activity"/>
    <property type="evidence" value="ECO:0007669"/>
    <property type="project" value="UniProtKB-KW"/>
</dbReference>
<dbReference type="Proteomes" id="UP000184420">
    <property type="component" value="Unassembled WGS sequence"/>
</dbReference>